<keyword evidence="1" id="KW-1133">Transmembrane helix</keyword>
<organism evidence="2 3">
    <name type="scientific">Leptosia nina</name>
    <dbReference type="NCBI Taxonomy" id="320188"/>
    <lineage>
        <taxon>Eukaryota</taxon>
        <taxon>Metazoa</taxon>
        <taxon>Ecdysozoa</taxon>
        <taxon>Arthropoda</taxon>
        <taxon>Hexapoda</taxon>
        <taxon>Insecta</taxon>
        <taxon>Pterygota</taxon>
        <taxon>Neoptera</taxon>
        <taxon>Endopterygota</taxon>
        <taxon>Lepidoptera</taxon>
        <taxon>Glossata</taxon>
        <taxon>Ditrysia</taxon>
        <taxon>Papilionoidea</taxon>
        <taxon>Pieridae</taxon>
        <taxon>Pierinae</taxon>
        <taxon>Leptosia</taxon>
    </lineage>
</organism>
<keyword evidence="1" id="KW-0472">Membrane</keyword>
<evidence type="ECO:0000256" key="1">
    <source>
        <dbReference type="SAM" id="Phobius"/>
    </source>
</evidence>
<evidence type="ECO:0000313" key="2">
    <source>
        <dbReference type="EMBL" id="CAK1543935.1"/>
    </source>
</evidence>
<dbReference type="AlphaFoldDB" id="A0AAV1J3E8"/>
<feature type="transmembrane region" description="Helical" evidence="1">
    <location>
        <begin position="83"/>
        <end position="103"/>
    </location>
</feature>
<feature type="transmembrane region" description="Helical" evidence="1">
    <location>
        <begin position="29"/>
        <end position="46"/>
    </location>
</feature>
<dbReference type="Proteomes" id="UP001497472">
    <property type="component" value="Unassembled WGS sequence"/>
</dbReference>
<keyword evidence="3" id="KW-1185">Reference proteome</keyword>
<comment type="caution">
    <text evidence="2">The sequence shown here is derived from an EMBL/GenBank/DDBJ whole genome shotgun (WGS) entry which is preliminary data.</text>
</comment>
<name>A0AAV1J3E8_9NEOP</name>
<sequence length="258" mass="30149">MNSSKVTPLGTKVNNLVHPKYDVLQRLKFVSGLQFFIGINRLYLFVNHRYKIRISYVYSLTVVVLILFVIIRCEMKTATYLVFRNTSIIEYTLLSLNSILLYNKTLKKFFDRMEAFDDLLNIKNNAVLTFHSGYLLVFCFIFVMYIVLEMIYLQRIETVVGVELVPYTYLTIYFTFLAHDTEIFFFCVLLIMVMRRLKVIKGHVAKMFLGKQKKESKKLAALSYNANLDVSDLHRAYDTLHTCSEKLNSAMNFPVSLL</sequence>
<feature type="transmembrane region" description="Helical" evidence="1">
    <location>
        <begin position="133"/>
        <end position="152"/>
    </location>
</feature>
<keyword evidence="1" id="KW-0812">Transmembrane</keyword>
<gene>
    <name evidence="2" type="ORF">LNINA_LOCUS3718</name>
</gene>
<accession>A0AAV1J3E8</accession>
<evidence type="ECO:0008006" key="4">
    <source>
        <dbReference type="Google" id="ProtNLM"/>
    </source>
</evidence>
<proteinExistence type="predicted"/>
<feature type="transmembrane region" description="Helical" evidence="1">
    <location>
        <begin position="53"/>
        <end position="71"/>
    </location>
</feature>
<dbReference type="EMBL" id="CAVLEF010000005">
    <property type="protein sequence ID" value="CAK1543935.1"/>
    <property type="molecule type" value="Genomic_DNA"/>
</dbReference>
<reference evidence="2 3" key="1">
    <citation type="submission" date="2023-11" db="EMBL/GenBank/DDBJ databases">
        <authorList>
            <person name="Okamura Y."/>
        </authorList>
    </citation>
    <scope>NUCLEOTIDE SEQUENCE [LARGE SCALE GENOMIC DNA]</scope>
</reference>
<evidence type="ECO:0000313" key="3">
    <source>
        <dbReference type="Proteomes" id="UP001497472"/>
    </source>
</evidence>
<protein>
    <recommendedName>
        <fullName evidence="4">Gustatory receptor</fullName>
    </recommendedName>
</protein>
<feature type="transmembrane region" description="Helical" evidence="1">
    <location>
        <begin position="172"/>
        <end position="193"/>
    </location>
</feature>